<protein>
    <recommendedName>
        <fullName evidence="9">Sidoreflexin</fullName>
    </recommendedName>
</protein>
<keyword evidence="11" id="KW-1185">Reference proteome</keyword>
<dbReference type="PANTHER" id="PTHR11153:SF6">
    <property type="entry name" value="SIDEROFLEXIN-5"/>
    <property type="match status" value="1"/>
</dbReference>
<keyword evidence="4 9" id="KW-0812">Transmembrane</keyword>
<dbReference type="InterPro" id="IPR004686">
    <property type="entry name" value="Mtc"/>
</dbReference>
<dbReference type="Pfam" id="PF03820">
    <property type="entry name" value="SFXNs"/>
    <property type="match status" value="1"/>
</dbReference>
<evidence type="ECO:0000313" key="11">
    <source>
        <dbReference type="Proteomes" id="UP000184330"/>
    </source>
</evidence>
<feature type="transmembrane region" description="Helical" evidence="9">
    <location>
        <begin position="256"/>
        <end position="273"/>
    </location>
</feature>
<dbReference type="GO" id="GO:0071454">
    <property type="term" value="P:cellular response to anoxia"/>
    <property type="evidence" value="ECO:0007669"/>
    <property type="project" value="EnsemblFungi"/>
</dbReference>
<dbReference type="GO" id="GO:0006730">
    <property type="term" value="P:one-carbon metabolic process"/>
    <property type="evidence" value="ECO:0007669"/>
    <property type="project" value="EnsemblFungi"/>
</dbReference>
<dbReference type="GO" id="GO:0015194">
    <property type="term" value="F:L-serine transmembrane transporter activity"/>
    <property type="evidence" value="ECO:0007669"/>
    <property type="project" value="EnsemblFungi"/>
</dbReference>
<organism evidence="10 11">
    <name type="scientific">Phialocephala subalpina</name>
    <dbReference type="NCBI Taxonomy" id="576137"/>
    <lineage>
        <taxon>Eukaryota</taxon>
        <taxon>Fungi</taxon>
        <taxon>Dikarya</taxon>
        <taxon>Ascomycota</taxon>
        <taxon>Pezizomycotina</taxon>
        <taxon>Leotiomycetes</taxon>
        <taxon>Helotiales</taxon>
        <taxon>Mollisiaceae</taxon>
        <taxon>Phialocephala</taxon>
        <taxon>Phialocephala fortinii species complex</taxon>
    </lineage>
</organism>
<dbReference type="AlphaFoldDB" id="A0A1L7WNZ5"/>
<dbReference type="Proteomes" id="UP000184330">
    <property type="component" value="Unassembled WGS sequence"/>
</dbReference>
<sequence length="340" mass="36388">MSASIPGNRELPASQYDLSTYWGRVMHSANISDPRTLLVNSAGLEHAKGLLAGYKQGRIGEMNDELWKAKKIVDSTSHPDTGEPVFLPFRMSCFVISNLVVTAGMLTPGLGTTGTLLWQITNQSLNVAINNANANKSTPLSVSKITQSYFLAVGASCTVALGLNALVPRLKRVSPATKTILTRLVPFAAVASAGALNVFLMRGEEIRLGIDVYPVLSEADKAKLAAEGKSESSVPSLGKSKKAATLAVSETALSRVLNSSPIMVIPPLVLVRLQKQDWLKKNPRLILPVNLGLILTTSLFALPLALAAFPQRQSVDASSLEKEFWDKGGENGKVVFNRGI</sequence>
<keyword evidence="7 9" id="KW-0496">Mitochondrion</keyword>
<dbReference type="PANTHER" id="PTHR11153">
    <property type="entry name" value="SIDEROFLEXIN"/>
    <property type="match status" value="1"/>
</dbReference>
<keyword evidence="8 9" id="KW-0472">Membrane</keyword>
<evidence type="ECO:0000256" key="1">
    <source>
        <dbReference type="ARBA" id="ARBA00004225"/>
    </source>
</evidence>
<evidence type="ECO:0000256" key="2">
    <source>
        <dbReference type="ARBA" id="ARBA00005974"/>
    </source>
</evidence>
<evidence type="ECO:0000313" key="10">
    <source>
        <dbReference type="EMBL" id="CZR54493.1"/>
    </source>
</evidence>
<evidence type="ECO:0000256" key="4">
    <source>
        <dbReference type="ARBA" id="ARBA00022692"/>
    </source>
</evidence>
<dbReference type="NCBIfam" id="TIGR00798">
    <property type="entry name" value="mtc"/>
    <property type="match status" value="1"/>
</dbReference>
<proteinExistence type="inferred from homology"/>
<name>A0A1L7WNZ5_9HELO</name>
<dbReference type="GO" id="GO:0140300">
    <property type="term" value="P:serine import into mitochondrion"/>
    <property type="evidence" value="ECO:0007669"/>
    <property type="project" value="EnsemblFungi"/>
</dbReference>
<accession>A0A1L7WNZ5</accession>
<dbReference type="EMBL" id="FJOG01000005">
    <property type="protein sequence ID" value="CZR54493.1"/>
    <property type="molecule type" value="Genomic_DNA"/>
</dbReference>
<evidence type="ECO:0000256" key="8">
    <source>
        <dbReference type="ARBA" id="ARBA00023136"/>
    </source>
</evidence>
<comment type="similarity">
    <text evidence="2 9">Belongs to the sideroflexin family.</text>
</comment>
<keyword evidence="6 9" id="KW-1133">Transmembrane helix</keyword>
<keyword evidence="5" id="KW-0029">Amino-acid transport</keyword>
<feature type="transmembrane region" description="Helical" evidence="9">
    <location>
        <begin position="180"/>
        <end position="200"/>
    </location>
</feature>
<evidence type="ECO:0000256" key="7">
    <source>
        <dbReference type="ARBA" id="ARBA00023128"/>
    </source>
</evidence>
<dbReference type="STRING" id="576137.A0A1L7WNZ5"/>
<comment type="subcellular location">
    <subcellularLocation>
        <location evidence="1 9">Mitochondrion membrane</location>
        <topology evidence="1 9">Multi-pass membrane protein</topology>
    </subcellularLocation>
</comment>
<feature type="transmembrane region" description="Helical" evidence="9">
    <location>
        <begin position="285"/>
        <end position="309"/>
    </location>
</feature>
<evidence type="ECO:0000256" key="6">
    <source>
        <dbReference type="ARBA" id="ARBA00022989"/>
    </source>
</evidence>
<feature type="transmembrane region" description="Helical" evidence="9">
    <location>
        <begin position="149"/>
        <end position="168"/>
    </location>
</feature>
<evidence type="ECO:0000256" key="9">
    <source>
        <dbReference type="RuleBase" id="RU362000"/>
    </source>
</evidence>
<reference evidence="10 11" key="1">
    <citation type="submission" date="2016-03" db="EMBL/GenBank/DDBJ databases">
        <authorList>
            <person name="Ploux O."/>
        </authorList>
    </citation>
    <scope>NUCLEOTIDE SEQUENCE [LARGE SCALE GENOMIC DNA]</scope>
    <source>
        <strain evidence="10 11">UAMH 11012</strain>
    </source>
</reference>
<gene>
    <name evidence="10" type="ORF">PAC_04377</name>
</gene>
<dbReference type="GO" id="GO:0015075">
    <property type="term" value="F:monoatomic ion transmembrane transporter activity"/>
    <property type="evidence" value="ECO:0007669"/>
    <property type="project" value="InterPro"/>
</dbReference>
<dbReference type="GO" id="GO:0005743">
    <property type="term" value="C:mitochondrial inner membrane"/>
    <property type="evidence" value="ECO:0007669"/>
    <property type="project" value="TreeGrafter"/>
</dbReference>
<keyword evidence="3" id="KW-0813">Transport</keyword>
<dbReference type="OrthoDB" id="6608471at2759"/>
<evidence type="ECO:0000256" key="3">
    <source>
        <dbReference type="ARBA" id="ARBA00022448"/>
    </source>
</evidence>
<evidence type="ECO:0000256" key="5">
    <source>
        <dbReference type="ARBA" id="ARBA00022970"/>
    </source>
</evidence>